<organism evidence="3 4">
    <name type="scientific">Chilo suppressalis</name>
    <name type="common">Asiatic rice borer moth</name>
    <dbReference type="NCBI Taxonomy" id="168631"/>
    <lineage>
        <taxon>Eukaryota</taxon>
        <taxon>Metazoa</taxon>
        <taxon>Ecdysozoa</taxon>
        <taxon>Arthropoda</taxon>
        <taxon>Hexapoda</taxon>
        <taxon>Insecta</taxon>
        <taxon>Pterygota</taxon>
        <taxon>Neoptera</taxon>
        <taxon>Endopterygota</taxon>
        <taxon>Lepidoptera</taxon>
        <taxon>Glossata</taxon>
        <taxon>Ditrysia</taxon>
        <taxon>Pyraloidea</taxon>
        <taxon>Crambidae</taxon>
        <taxon>Crambinae</taxon>
        <taxon>Chilo</taxon>
    </lineage>
</organism>
<dbReference type="Proteomes" id="UP001153292">
    <property type="component" value="Chromosome 3"/>
</dbReference>
<protein>
    <recommendedName>
        <fullName evidence="5">Beclin 1-associated autophagy-related key regulator</fullName>
    </recommendedName>
</protein>
<dbReference type="Pfam" id="PF10186">
    <property type="entry name" value="ATG14"/>
    <property type="match status" value="1"/>
</dbReference>
<name>A0ABN8EEM3_CHISP</name>
<reference evidence="3" key="1">
    <citation type="submission" date="2021-12" db="EMBL/GenBank/DDBJ databases">
        <authorList>
            <person name="King R."/>
        </authorList>
    </citation>
    <scope>NUCLEOTIDE SEQUENCE</scope>
</reference>
<evidence type="ECO:0000256" key="1">
    <source>
        <dbReference type="ARBA" id="ARBA00023054"/>
    </source>
</evidence>
<accession>A0ABN8EEM3</accession>
<keyword evidence="1 2" id="KW-0175">Coiled coil</keyword>
<evidence type="ECO:0000256" key="2">
    <source>
        <dbReference type="SAM" id="Coils"/>
    </source>
</evidence>
<evidence type="ECO:0000313" key="3">
    <source>
        <dbReference type="EMBL" id="CAH0689368.1"/>
    </source>
</evidence>
<feature type="coiled-coil region" evidence="2">
    <location>
        <begin position="106"/>
        <end position="140"/>
    </location>
</feature>
<dbReference type="EMBL" id="OU963896">
    <property type="protein sequence ID" value="CAH0689368.1"/>
    <property type="molecule type" value="Genomic_DNA"/>
</dbReference>
<keyword evidence="4" id="KW-1185">Reference proteome</keyword>
<dbReference type="InterPro" id="IPR018791">
    <property type="entry name" value="UV_resistance/autophagy_Atg14"/>
</dbReference>
<dbReference type="PANTHER" id="PTHR13664">
    <property type="entry name" value="BECLIN 1-ASSOCIATED AUTOPHAGY-RELATED KEY REGULATOR"/>
    <property type="match status" value="1"/>
</dbReference>
<dbReference type="PANTHER" id="PTHR13664:SF0">
    <property type="entry name" value="BECLIN 1-ASSOCIATED AUTOPHAGY-RELATED KEY REGULATOR"/>
    <property type="match status" value="1"/>
</dbReference>
<evidence type="ECO:0000313" key="4">
    <source>
        <dbReference type="Proteomes" id="UP001153292"/>
    </source>
</evidence>
<evidence type="ECO:0008006" key="5">
    <source>
        <dbReference type="Google" id="ProtNLM"/>
    </source>
</evidence>
<gene>
    <name evidence="3" type="ORF">CHILSU_LOCUS7879</name>
</gene>
<sequence>MALSYLSESEAPRDFRISSTESDGHYTKCLLCYTVKRNFYCPECIKTGSFVHSSMPYSDRYAEKQAKLLRLKVNRKHVLERCEKLLSTKIKKDKLVTEAKQSRDKLDLLRLAIEQRKSNIEEKKKELTDLKQHNHDLSLKLPRYQKRVSLLGKHAQDQRIELQSKINTYSEQADVLAALRRCRIRQLTKYIFPVYISYDTSDSLEDMEFVGDTDEEEPPKRPQLHIVNSWISTDGDFSHLQAWNQNKEAGSLACGANNPAHRTQAALGLAAQLAALLAWTLDARLPHAITLSEYCNWRLSRSGVSGRVRRLQSACAALSRRAGAPPPARPLAALALAARAALADDPALGRVEGWVNESAWGVCAGPGVAGVAWEAGEAGEGSGWEEWEPDHDDAEPEHLNWPDQLDEIEELGVTPPGAPPASLVTSAAASLASLWRGWAK</sequence>
<proteinExistence type="predicted"/>